<dbReference type="InterPro" id="IPR013324">
    <property type="entry name" value="RNA_pol_sigma_r3/r4-like"/>
</dbReference>
<evidence type="ECO:0000256" key="12">
    <source>
        <dbReference type="ARBA" id="ARBA00023163"/>
    </source>
</evidence>
<keyword evidence="11 13" id="KW-1015">Disulfide bond</keyword>
<dbReference type="NCBIfam" id="TIGR02937">
    <property type="entry name" value="sigma70-ECF"/>
    <property type="match status" value="1"/>
</dbReference>
<gene>
    <name evidence="13" type="primary">whiB</name>
    <name evidence="16" type="ORF">GA0074695_6466</name>
</gene>
<evidence type="ECO:0000256" key="5">
    <source>
        <dbReference type="ARBA" id="ARBA00022723"/>
    </source>
</evidence>
<keyword evidence="8 13" id="KW-0805">Transcription regulation</keyword>
<evidence type="ECO:0000256" key="1">
    <source>
        <dbReference type="ARBA" id="ARBA00004496"/>
    </source>
</evidence>
<sequence>MGSSAVPADPSAGTMRDRPVPGAREPNDRGARTLPHRRGGDQNRAGVAMGLIEDWPSFAACQTADPDGLWAQGADQNVAKKLCRTCPVRYECLADALNNRIEFGVWGGMTERERRALLRRHPQVTNWRKMFEAAMKKAAKEKAAKEGAAGMTVTREFQDDFAALQASMTSNEYAACFEQERLPLVKFLINRGASSQDAFDAAHQAFVEAWRRWEQIQNPRAWLRKVAIRSLKSIAQPTTSLPERYDIADPAPTGMQLSDETSDLMKALRQLPLSQREIMAWAVDGFGPSEIAKELGVSAEAVRQALHRARQNLKRLLFPEEGGRA</sequence>
<organism evidence="16 17">
    <name type="scientific">Micromonospora viridifaciens</name>
    <dbReference type="NCBI Taxonomy" id="1881"/>
    <lineage>
        <taxon>Bacteria</taxon>
        <taxon>Bacillati</taxon>
        <taxon>Actinomycetota</taxon>
        <taxon>Actinomycetes</taxon>
        <taxon>Micromonosporales</taxon>
        <taxon>Micromonosporaceae</taxon>
        <taxon>Micromonospora</taxon>
    </lineage>
</organism>
<evidence type="ECO:0000259" key="15">
    <source>
        <dbReference type="PROSITE" id="PS51674"/>
    </source>
</evidence>
<dbReference type="PANTHER" id="PTHR38839">
    <property type="entry name" value="TRANSCRIPTIONAL REGULATOR WHID-RELATED"/>
    <property type="match status" value="1"/>
</dbReference>
<comment type="cofactor">
    <cofactor evidence="13">
        <name>[4Fe-4S] cluster</name>
        <dbReference type="ChEBI" id="CHEBI:49883"/>
    </cofactor>
    <text evidence="13">Binds 1 [4Fe-4S] cluster per subunit. Following nitrosylation of the [4Fe-4S] cluster binds 1 [4Fe-8(NO)] cluster per subunit.</text>
</comment>
<evidence type="ECO:0000256" key="11">
    <source>
        <dbReference type="ARBA" id="ARBA00023157"/>
    </source>
</evidence>
<dbReference type="PANTHER" id="PTHR38839:SF7">
    <property type="entry name" value="TRANSCRIPTIONAL REGULATOR WHIB4"/>
    <property type="match status" value="1"/>
</dbReference>
<evidence type="ECO:0000256" key="13">
    <source>
        <dbReference type="HAMAP-Rule" id="MF_01479"/>
    </source>
</evidence>
<comment type="similarity">
    <text evidence="2 13">Belongs to the WhiB family.</text>
</comment>
<feature type="binding site" evidence="13">
    <location>
        <position position="61"/>
    </location>
    <ligand>
        <name>[4Fe-4S] cluster</name>
        <dbReference type="ChEBI" id="CHEBI:49883"/>
    </ligand>
</feature>
<evidence type="ECO:0000256" key="3">
    <source>
        <dbReference type="ARBA" id="ARBA00010641"/>
    </source>
</evidence>
<dbReference type="GO" id="GO:0045892">
    <property type="term" value="P:negative regulation of DNA-templated transcription"/>
    <property type="evidence" value="ECO:0007669"/>
    <property type="project" value="TreeGrafter"/>
</dbReference>
<comment type="subcellular location">
    <subcellularLocation>
        <location evidence="1 13">Cytoplasm</location>
    </subcellularLocation>
</comment>
<feature type="domain" description="4Fe-4S Wbl-type" evidence="15">
    <location>
        <begin position="60"/>
        <end position="116"/>
    </location>
</feature>
<evidence type="ECO:0000256" key="2">
    <source>
        <dbReference type="ARBA" id="ARBA00006597"/>
    </source>
</evidence>
<keyword evidence="5 13" id="KW-0479">Metal-binding</keyword>
<dbReference type="GO" id="GO:0047134">
    <property type="term" value="F:protein-disulfide reductase [NAD(P)H] activity"/>
    <property type="evidence" value="ECO:0007669"/>
    <property type="project" value="TreeGrafter"/>
</dbReference>
<proteinExistence type="inferred from homology"/>
<dbReference type="Pfam" id="PF02467">
    <property type="entry name" value="Whib"/>
    <property type="match status" value="1"/>
</dbReference>
<keyword evidence="9" id="KW-0731">Sigma factor</keyword>
<dbReference type="GO" id="GO:0016987">
    <property type="term" value="F:sigma factor activity"/>
    <property type="evidence" value="ECO:0007669"/>
    <property type="project" value="UniProtKB-KW"/>
</dbReference>
<evidence type="ECO:0000256" key="6">
    <source>
        <dbReference type="ARBA" id="ARBA00023004"/>
    </source>
</evidence>
<feature type="binding site" evidence="13">
    <location>
        <position position="83"/>
    </location>
    <ligand>
        <name>[4Fe-4S] cluster</name>
        <dbReference type="ChEBI" id="CHEBI:49883"/>
    </ligand>
</feature>
<accession>A0A1C5A1I4</accession>
<keyword evidence="10 13" id="KW-0238">DNA-binding</keyword>
<dbReference type="Gene3D" id="1.10.10.10">
    <property type="entry name" value="Winged helix-like DNA-binding domain superfamily/Winged helix DNA-binding domain"/>
    <property type="match status" value="1"/>
</dbReference>
<dbReference type="InterPro" id="IPR013325">
    <property type="entry name" value="RNA_pol_sigma_r2"/>
</dbReference>
<keyword evidence="7 13" id="KW-0411">Iron-sulfur</keyword>
<feature type="binding site" evidence="13">
    <location>
        <position position="86"/>
    </location>
    <ligand>
        <name>[4Fe-4S] cluster</name>
        <dbReference type="ChEBI" id="CHEBI:49883"/>
    </ligand>
</feature>
<dbReference type="CDD" id="cd06171">
    <property type="entry name" value="Sigma70_r4"/>
    <property type="match status" value="1"/>
</dbReference>
<evidence type="ECO:0000256" key="10">
    <source>
        <dbReference type="ARBA" id="ARBA00023125"/>
    </source>
</evidence>
<dbReference type="GO" id="GO:0046872">
    <property type="term" value="F:metal ion binding"/>
    <property type="evidence" value="ECO:0007669"/>
    <property type="project" value="UniProtKB-KW"/>
</dbReference>
<keyword evidence="12 13" id="KW-0804">Transcription</keyword>
<feature type="region of interest" description="Disordered" evidence="14">
    <location>
        <begin position="1"/>
        <end position="43"/>
    </location>
</feature>
<keyword evidence="13" id="KW-0963">Cytoplasm</keyword>
<dbReference type="SUPFAM" id="SSF88659">
    <property type="entry name" value="Sigma3 and sigma4 domains of RNA polymerase sigma factors"/>
    <property type="match status" value="1"/>
</dbReference>
<dbReference type="InterPro" id="IPR014284">
    <property type="entry name" value="RNA_pol_sigma-70_dom"/>
</dbReference>
<dbReference type="InterPro" id="IPR036388">
    <property type="entry name" value="WH-like_DNA-bd_sf"/>
</dbReference>
<dbReference type="Gene3D" id="1.10.1740.10">
    <property type="match status" value="1"/>
</dbReference>
<feature type="compositionally biased region" description="Basic and acidic residues" evidence="14">
    <location>
        <begin position="15"/>
        <end position="31"/>
    </location>
</feature>
<dbReference type="GO" id="GO:0006352">
    <property type="term" value="P:DNA-templated transcription initiation"/>
    <property type="evidence" value="ECO:0007669"/>
    <property type="project" value="InterPro"/>
</dbReference>
<protein>
    <recommendedName>
        <fullName evidence="13">Transcriptional regulator WhiB</fullName>
    </recommendedName>
</protein>
<name>A0A1C5A1I4_MICVI</name>
<comment type="PTM">
    <text evidence="13">Upon Fe-S cluster removal intramolecular disulfide bonds are formed.</text>
</comment>
<dbReference type="PROSITE" id="PS51674">
    <property type="entry name" value="4FE4S_WBL"/>
    <property type="match status" value="1"/>
</dbReference>
<comment type="PTM">
    <text evidence="13">The Fe-S cluster can be nitrosylated by nitric oxide (NO).</text>
</comment>
<feature type="binding site" evidence="13">
    <location>
        <position position="92"/>
    </location>
    <ligand>
        <name>[4Fe-4S] cluster</name>
        <dbReference type="ChEBI" id="CHEBI:49883"/>
    </ligand>
</feature>
<dbReference type="InterPro" id="IPR013249">
    <property type="entry name" value="RNA_pol_sigma70_r4_t2"/>
</dbReference>
<evidence type="ECO:0000313" key="17">
    <source>
        <dbReference type="Proteomes" id="UP000198242"/>
    </source>
</evidence>
<dbReference type="Pfam" id="PF08281">
    <property type="entry name" value="Sigma70_r4_2"/>
    <property type="match status" value="1"/>
</dbReference>
<evidence type="ECO:0000256" key="7">
    <source>
        <dbReference type="ARBA" id="ARBA00023014"/>
    </source>
</evidence>
<dbReference type="HAMAP" id="MF_01479">
    <property type="entry name" value="WhiB"/>
    <property type="match status" value="1"/>
</dbReference>
<dbReference type="GO" id="GO:0035731">
    <property type="term" value="F:dinitrosyl-iron complex binding"/>
    <property type="evidence" value="ECO:0007669"/>
    <property type="project" value="UniProtKB-UniRule"/>
</dbReference>
<evidence type="ECO:0000256" key="14">
    <source>
        <dbReference type="SAM" id="MobiDB-lite"/>
    </source>
</evidence>
<dbReference type="InterPro" id="IPR003482">
    <property type="entry name" value="Whib"/>
</dbReference>
<evidence type="ECO:0000256" key="9">
    <source>
        <dbReference type="ARBA" id="ARBA00023082"/>
    </source>
</evidence>
<dbReference type="Proteomes" id="UP000198242">
    <property type="component" value="Chromosome I"/>
</dbReference>
<evidence type="ECO:0000313" key="16">
    <source>
        <dbReference type="EMBL" id="SCF38961.1"/>
    </source>
</evidence>
<dbReference type="EMBL" id="LT607411">
    <property type="protein sequence ID" value="SCF38961.1"/>
    <property type="molecule type" value="Genomic_DNA"/>
</dbReference>
<dbReference type="GO" id="GO:0051539">
    <property type="term" value="F:4 iron, 4 sulfur cluster binding"/>
    <property type="evidence" value="ECO:0007669"/>
    <property type="project" value="UniProtKB-UniRule"/>
</dbReference>
<dbReference type="GO" id="GO:0045454">
    <property type="term" value="P:cell redox homeostasis"/>
    <property type="evidence" value="ECO:0007669"/>
    <property type="project" value="TreeGrafter"/>
</dbReference>
<dbReference type="AlphaFoldDB" id="A0A1C5A1I4"/>
<comment type="function">
    <text evidence="13">Acts as a transcriptional regulator. Probably redox-responsive. The apo- but not holo-form probably binds DNA.</text>
</comment>
<comment type="similarity">
    <text evidence="3">Belongs to the sigma-70 factor family. ECF subfamily.</text>
</comment>
<keyword evidence="17" id="KW-1185">Reference proteome</keyword>
<dbReference type="InterPro" id="IPR034768">
    <property type="entry name" value="4FE4S_WBL"/>
</dbReference>
<dbReference type="SUPFAM" id="SSF88946">
    <property type="entry name" value="Sigma2 domain of RNA polymerase sigma factors"/>
    <property type="match status" value="1"/>
</dbReference>
<evidence type="ECO:0000256" key="8">
    <source>
        <dbReference type="ARBA" id="ARBA00023015"/>
    </source>
</evidence>
<reference evidence="17" key="1">
    <citation type="submission" date="2016-06" db="EMBL/GenBank/DDBJ databases">
        <authorList>
            <person name="Varghese N."/>
            <person name="Submissions Spin"/>
        </authorList>
    </citation>
    <scope>NUCLEOTIDE SEQUENCE [LARGE SCALE GENOMIC DNA]</scope>
    <source>
        <strain evidence="17">DSM 43909</strain>
    </source>
</reference>
<keyword evidence="6 13" id="KW-0408">Iron</keyword>
<dbReference type="GO" id="GO:0003677">
    <property type="term" value="F:DNA binding"/>
    <property type="evidence" value="ECO:0007669"/>
    <property type="project" value="UniProtKB-UniRule"/>
</dbReference>
<evidence type="ECO:0000256" key="4">
    <source>
        <dbReference type="ARBA" id="ARBA00022485"/>
    </source>
</evidence>
<dbReference type="GO" id="GO:0005737">
    <property type="term" value="C:cytoplasm"/>
    <property type="evidence" value="ECO:0007669"/>
    <property type="project" value="UniProtKB-SubCell"/>
</dbReference>
<keyword evidence="4 13" id="KW-0004">4Fe-4S</keyword>